<sequence length="328" mass="36305">MKKYIIIGIAILAVVLLVLNVPFGSANIETKHYQNGEISFDYPANWQQVSPQGAQVAAFKDPETGMNVTVNRQVTPPGYKVTKDFVPELTKESESNIKLTSSNKIDVNGNEGYANTYQIQKNGSNAEQREVWVNTNGALYSVIFNYPQEGFKIESLMKGFKGSESSAAFDAVRNSLKINSTKLASMPTFGTVTIPKLGITWNIRSDTLNAMGAVYHYSAPESSLPKSFYPGEKGSMGLLGHHTRFSAPFDDIDKLQTGDIVIINDHLTQKKYTYKVVSNNDIRYDYTTNLIQFPAGNKELVLGTCWPEGFTAAERYTHCQLSAVDPLN</sequence>
<name>A0A2H4V970_9EURY</name>
<dbReference type="Pfam" id="PF18933">
    <property type="entry name" value="PsbP_2"/>
    <property type="match status" value="1"/>
</dbReference>
<organism evidence="2 3">
    <name type="scientific">Methanobacterium subterraneum</name>
    <dbReference type="NCBI Taxonomy" id="59277"/>
    <lineage>
        <taxon>Archaea</taxon>
        <taxon>Methanobacteriati</taxon>
        <taxon>Methanobacteriota</taxon>
        <taxon>Methanomada group</taxon>
        <taxon>Methanobacteria</taxon>
        <taxon>Methanobacteriales</taxon>
        <taxon>Methanobacteriaceae</taxon>
        <taxon>Methanobacterium</taxon>
    </lineage>
</organism>
<dbReference type="OrthoDB" id="70137at2157"/>
<dbReference type="AlphaFoldDB" id="A0A2H4V970"/>
<dbReference type="Gene3D" id="2.40.260.10">
    <property type="entry name" value="Sortase"/>
    <property type="match status" value="1"/>
</dbReference>
<dbReference type="SUPFAM" id="SSF55724">
    <property type="entry name" value="Mog1p/PsbP-like"/>
    <property type="match status" value="1"/>
</dbReference>
<reference evidence="2 3" key="1">
    <citation type="submission" date="2016-10" db="EMBL/GenBank/DDBJ databases">
        <title>Comparative genomics between deep and shallow subseafloor isolates.</title>
        <authorList>
            <person name="Ishii S."/>
            <person name="Miller J.R."/>
            <person name="Sutton G."/>
            <person name="Suzuki S."/>
            <person name="Methe B."/>
            <person name="Inagaki F."/>
            <person name="Imachi H."/>
        </authorList>
    </citation>
    <scope>NUCLEOTIDE SEQUENCE [LARGE SCALE GENOMIC DNA]</scope>
    <source>
        <strain evidence="2 3">MO-MB1</strain>
    </source>
</reference>
<keyword evidence="1" id="KW-0378">Hydrolase</keyword>
<accession>A0A2H4V970</accession>
<dbReference type="SUPFAM" id="SSF63817">
    <property type="entry name" value="Sortase"/>
    <property type="match status" value="1"/>
</dbReference>
<dbReference type="GeneID" id="35120000"/>
<dbReference type="CDD" id="cd05830">
    <property type="entry name" value="Sortase_E"/>
    <property type="match status" value="1"/>
</dbReference>
<dbReference type="RefSeq" id="WP_100904607.1">
    <property type="nucleotide sequence ID" value="NZ_CP017766.1"/>
</dbReference>
<dbReference type="EMBL" id="CP017766">
    <property type="protein sequence ID" value="AUB54633.1"/>
    <property type="molecule type" value="Genomic_DNA"/>
</dbReference>
<dbReference type="Pfam" id="PF04203">
    <property type="entry name" value="Sortase"/>
    <property type="match status" value="1"/>
</dbReference>
<proteinExistence type="predicted"/>
<dbReference type="Proteomes" id="UP000232806">
    <property type="component" value="Chromosome"/>
</dbReference>
<evidence type="ECO:0000313" key="2">
    <source>
        <dbReference type="EMBL" id="AUB54633.1"/>
    </source>
</evidence>
<gene>
    <name evidence="2" type="ORF">BK007_00395</name>
</gene>
<dbReference type="InterPro" id="IPR016123">
    <property type="entry name" value="Mog1/PsbP_a/b/a-sand"/>
</dbReference>
<dbReference type="InterPro" id="IPR005754">
    <property type="entry name" value="Sortase"/>
</dbReference>
<dbReference type="Gene3D" id="3.40.1000.10">
    <property type="entry name" value="Mog1/PsbP, alpha/beta/alpha sandwich"/>
    <property type="match status" value="1"/>
</dbReference>
<dbReference type="GO" id="GO:0016787">
    <property type="term" value="F:hydrolase activity"/>
    <property type="evidence" value="ECO:0007669"/>
    <property type="project" value="UniProtKB-KW"/>
</dbReference>
<protein>
    <submittedName>
        <fullName evidence="2">Sortase (Surface protein transpeptidase)</fullName>
    </submittedName>
</protein>
<evidence type="ECO:0000256" key="1">
    <source>
        <dbReference type="ARBA" id="ARBA00022801"/>
    </source>
</evidence>
<dbReference type="InterPro" id="IPR023365">
    <property type="entry name" value="Sortase_dom-sf"/>
</dbReference>
<evidence type="ECO:0000313" key="3">
    <source>
        <dbReference type="Proteomes" id="UP000232806"/>
    </source>
</evidence>
<dbReference type="InterPro" id="IPR042003">
    <property type="entry name" value="Sortase_E"/>
</dbReference>